<proteinExistence type="predicted"/>
<protein>
    <submittedName>
        <fullName evidence="2">Uncharacterized protein</fullName>
    </submittedName>
</protein>
<evidence type="ECO:0000256" key="1">
    <source>
        <dbReference type="SAM" id="Phobius"/>
    </source>
</evidence>
<organism evidence="2 3">
    <name type="scientific">Rubrobacter marinus</name>
    <dbReference type="NCBI Taxonomy" id="2653852"/>
    <lineage>
        <taxon>Bacteria</taxon>
        <taxon>Bacillati</taxon>
        <taxon>Actinomycetota</taxon>
        <taxon>Rubrobacteria</taxon>
        <taxon>Rubrobacterales</taxon>
        <taxon>Rubrobacteraceae</taxon>
        <taxon>Rubrobacter</taxon>
    </lineage>
</organism>
<dbReference type="RefSeq" id="WP_166394926.1">
    <property type="nucleotide sequence ID" value="NZ_CP045121.1"/>
</dbReference>
<accession>A0A6G8PS01</accession>
<feature type="transmembrane region" description="Helical" evidence="1">
    <location>
        <begin position="21"/>
        <end position="44"/>
    </location>
</feature>
<keyword evidence="3" id="KW-1185">Reference proteome</keyword>
<keyword evidence="1" id="KW-0812">Transmembrane</keyword>
<dbReference type="Proteomes" id="UP000502706">
    <property type="component" value="Chromosome"/>
</dbReference>
<keyword evidence="1" id="KW-0472">Membrane</keyword>
<sequence length="107" mass="10664">MESREGTTDERGREGRGAASAIIGQALAALGVLAGLAGAISALWPTAMANAVPSASLGILLGVVGYFLRARRLAVAAVILSAVALVLAIAVGQGMLPWTGPTDPITN</sequence>
<dbReference type="AlphaFoldDB" id="A0A6G8PS01"/>
<evidence type="ECO:0000313" key="2">
    <source>
        <dbReference type="EMBL" id="QIN77259.1"/>
    </source>
</evidence>
<gene>
    <name evidence="2" type="ORF">GBA65_00590</name>
</gene>
<dbReference type="KEGG" id="rmar:GBA65_00590"/>
<evidence type="ECO:0000313" key="3">
    <source>
        <dbReference type="Proteomes" id="UP000502706"/>
    </source>
</evidence>
<keyword evidence="1" id="KW-1133">Transmembrane helix</keyword>
<feature type="transmembrane region" description="Helical" evidence="1">
    <location>
        <begin position="75"/>
        <end position="96"/>
    </location>
</feature>
<feature type="transmembrane region" description="Helical" evidence="1">
    <location>
        <begin position="50"/>
        <end position="68"/>
    </location>
</feature>
<reference evidence="2 3" key="1">
    <citation type="submission" date="2019-10" db="EMBL/GenBank/DDBJ databases">
        <title>Rubrobacter sp nov SCSIO 52915 isolated from a deep-sea sediment in the South China Sea.</title>
        <authorList>
            <person name="Chen R.W."/>
        </authorList>
    </citation>
    <scope>NUCLEOTIDE SEQUENCE [LARGE SCALE GENOMIC DNA]</scope>
    <source>
        <strain evidence="2 3">SCSIO 52915</strain>
    </source>
</reference>
<dbReference type="EMBL" id="CP045121">
    <property type="protein sequence ID" value="QIN77259.1"/>
    <property type="molecule type" value="Genomic_DNA"/>
</dbReference>
<name>A0A6G8PS01_9ACTN</name>